<comment type="caution">
    <text evidence="1">The sequence shown here is derived from an EMBL/GenBank/DDBJ whole genome shotgun (WGS) entry which is preliminary data.</text>
</comment>
<organism evidence="1 2">
    <name type="scientific">Rhynchophorus ferrugineus</name>
    <name type="common">Red palm weevil</name>
    <name type="synonym">Curculio ferrugineus</name>
    <dbReference type="NCBI Taxonomy" id="354439"/>
    <lineage>
        <taxon>Eukaryota</taxon>
        <taxon>Metazoa</taxon>
        <taxon>Ecdysozoa</taxon>
        <taxon>Arthropoda</taxon>
        <taxon>Hexapoda</taxon>
        <taxon>Insecta</taxon>
        <taxon>Pterygota</taxon>
        <taxon>Neoptera</taxon>
        <taxon>Endopterygota</taxon>
        <taxon>Coleoptera</taxon>
        <taxon>Polyphaga</taxon>
        <taxon>Cucujiformia</taxon>
        <taxon>Curculionidae</taxon>
        <taxon>Dryophthorinae</taxon>
        <taxon>Rhynchophorus</taxon>
    </lineage>
</organism>
<dbReference type="AlphaFoldDB" id="A0A834IZI8"/>
<proteinExistence type="predicted"/>
<gene>
    <name evidence="1" type="ORF">GWI33_000739</name>
</gene>
<accession>A0A834IZI8</accession>
<dbReference type="EMBL" id="JAACXV010000115">
    <property type="protein sequence ID" value="KAF7283377.1"/>
    <property type="molecule type" value="Genomic_DNA"/>
</dbReference>
<protein>
    <submittedName>
        <fullName evidence="1">Uncharacterized protein</fullName>
    </submittedName>
</protein>
<keyword evidence="2" id="KW-1185">Reference proteome</keyword>
<dbReference type="Proteomes" id="UP000625711">
    <property type="component" value="Unassembled WGS sequence"/>
</dbReference>
<reference evidence="1" key="1">
    <citation type="submission" date="2020-08" db="EMBL/GenBank/DDBJ databases">
        <title>Genome sequencing and assembly of the red palm weevil Rhynchophorus ferrugineus.</title>
        <authorList>
            <person name="Dias G.B."/>
            <person name="Bergman C.M."/>
            <person name="Manee M."/>
        </authorList>
    </citation>
    <scope>NUCLEOTIDE SEQUENCE</scope>
    <source>
        <strain evidence="1">AA-2017</strain>
        <tissue evidence="1">Whole larva</tissue>
    </source>
</reference>
<sequence>MREPCPYLRNRLVMKTYDIGNINLQEEGGFDLYPPGDCADDKSRTRIRPRRSGGAEKTRITKCFPGGCGLEPRQC</sequence>
<evidence type="ECO:0000313" key="2">
    <source>
        <dbReference type="Proteomes" id="UP000625711"/>
    </source>
</evidence>
<evidence type="ECO:0000313" key="1">
    <source>
        <dbReference type="EMBL" id="KAF7283377.1"/>
    </source>
</evidence>
<name>A0A834IZI8_RHYFE</name>